<feature type="transmembrane region" description="Helical" evidence="6">
    <location>
        <begin position="173"/>
        <end position="198"/>
    </location>
</feature>
<feature type="transmembrane region" description="Helical" evidence="6">
    <location>
        <begin position="275"/>
        <end position="292"/>
    </location>
</feature>
<gene>
    <name evidence="7" type="ORF">SY85_00785</name>
</gene>
<dbReference type="KEGG" id="fla:SY85_00785"/>
<evidence type="ECO:0000256" key="5">
    <source>
        <dbReference type="ARBA" id="ARBA00023136"/>
    </source>
</evidence>
<sequence length="427" mass="46703">MFIQRFHTYSFYSKILDWSKLIAITGSAQAIIQAIGFISGVLIIRILSTSEYALYTLANTMLGTMLVLADGGISASVMAQGGKVWQNRGKLGSVLVTGFDLRKKFAIGSLVIAIPVLFYLLRGHGAGTFTSILIVGSLVPAFYCALSGNLLAVGPTLHQMITPLQKINISVSLLRLLSLLSILLIFPFAYIAIFAASLPQIWANFRLRSISAVYADWQQPPDSLVRNNILTVVKRIFPGSIYYCLSGQITIWLISIFGTTAAVAQIGALGRLSMMLNLFSATFTTLIIPRFARLENNKALLFKRFLHMSSGLTFLFSIIIIIVSKLPTQLLWLLGKSYSGLEHELVLSVAGSCLSLMAGLLFTIATSRNWAINPLVSIPITLVSIICAISLIDISSLRGILKLNLFVSSAEVGMYFIYCSLKIRKIN</sequence>
<dbReference type="AlphaFoldDB" id="A0A172TQB6"/>
<protein>
    <submittedName>
        <fullName evidence="7">Polysaccharide biosynthesis protein</fullName>
    </submittedName>
</protein>
<proteinExistence type="predicted"/>
<keyword evidence="5 6" id="KW-0472">Membrane</keyword>
<keyword evidence="8" id="KW-1185">Reference proteome</keyword>
<dbReference type="InterPro" id="IPR050833">
    <property type="entry name" value="Poly_Biosynth_Transport"/>
</dbReference>
<evidence type="ECO:0000313" key="7">
    <source>
        <dbReference type="EMBL" id="ANE49255.1"/>
    </source>
</evidence>
<feature type="transmembrane region" description="Helical" evidence="6">
    <location>
        <begin position="128"/>
        <end position="152"/>
    </location>
</feature>
<evidence type="ECO:0000256" key="2">
    <source>
        <dbReference type="ARBA" id="ARBA00022475"/>
    </source>
</evidence>
<evidence type="ECO:0000256" key="1">
    <source>
        <dbReference type="ARBA" id="ARBA00004651"/>
    </source>
</evidence>
<comment type="subcellular location">
    <subcellularLocation>
        <location evidence="1">Cell membrane</location>
        <topology evidence="1">Multi-pass membrane protein</topology>
    </subcellularLocation>
</comment>
<organism evidence="7 8">
    <name type="scientific">Flavisolibacter tropicus</name>
    <dbReference type="NCBI Taxonomy" id="1492898"/>
    <lineage>
        <taxon>Bacteria</taxon>
        <taxon>Pseudomonadati</taxon>
        <taxon>Bacteroidota</taxon>
        <taxon>Chitinophagia</taxon>
        <taxon>Chitinophagales</taxon>
        <taxon>Chitinophagaceae</taxon>
        <taxon>Flavisolibacter</taxon>
    </lineage>
</organism>
<dbReference type="Proteomes" id="UP000077177">
    <property type="component" value="Chromosome"/>
</dbReference>
<dbReference type="PANTHER" id="PTHR30250:SF11">
    <property type="entry name" value="O-ANTIGEN TRANSPORTER-RELATED"/>
    <property type="match status" value="1"/>
</dbReference>
<keyword evidence="2" id="KW-1003">Cell membrane</keyword>
<reference evidence="7 8" key="2">
    <citation type="journal article" date="2016" name="Int. J. Syst. Evol. Microbiol.">
        <title>Flavisolibacter tropicus sp. nov., isolated from tropical soil.</title>
        <authorList>
            <person name="Lee J.J."/>
            <person name="Kang M.S."/>
            <person name="Kim G.S."/>
            <person name="Lee C.S."/>
            <person name="Lim S."/>
            <person name="Lee J."/>
            <person name="Roh S.H."/>
            <person name="Kang H."/>
            <person name="Ha J.M."/>
            <person name="Bae S."/>
            <person name="Jung H.Y."/>
            <person name="Kim M.K."/>
        </authorList>
    </citation>
    <scope>NUCLEOTIDE SEQUENCE [LARGE SCALE GENOMIC DNA]</scope>
    <source>
        <strain evidence="7 8">LCS9</strain>
    </source>
</reference>
<feature type="transmembrane region" description="Helical" evidence="6">
    <location>
        <begin position="52"/>
        <end position="73"/>
    </location>
</feature>
<feature type="transmembrane region" description="Helical" evidence="6">
    <location>
        <begin position="105"/>
        <end position="122"/>
    </location>
</feature>
<reference evidence="8" key="1">
    <citation type="submission" date="2015-01" db="EMBL/GenBank/DDBJ databases">
        <title>Flavisolibacter sp./LCS9/ whole genome sequencing.</title>
        <authorList>
            <person name="Kim M.K."/>
            <person name="Srinivasan S."/>
            <person name="Lee J.-J."/>
        </authorList>
    </citation>
    <scope>NUCLEOTIDE SEQUENCE [LARGE SCALE GENOMIC DNA]</scope>
    <source>
        <strain evidence="8">LCS9</strain>
    </source>
</reference>
<accession>A0A172TQB6</accession>
<feature type="transmembrane region" description="Helical" evidence="6">
    <location>
        <begin position="240"/>
        <end position="263"/>
    </location>
</feature>
<dbReference type="PATRIC" id="fig|1492898.3.peg.174"/>
<feature type="transmembrane region" description="Helical" evidence="6">
    <location>
        <begin position="21"/>
        <end position="46"/>
    </location>
</feature>
<feature type="transmembrane region" description="Helical" evidence="6">
    <location>
        <begin position="371"/>
        <end position="392"/>
    </location>
</feature>
<dbReference type="RefSeq" id="WP_066401329.1">
    <property type="nucleotide sequence ID" value="NZ_CP011390.1"/>
</dbReference>
<evidence type="ECO:0000256" key="4">
    <source>
        <dbReference type="ARBA" id="ARBA00022989"/>
    </source>
</evidence>
<feature type="transmembrane region" description="Helical" evidence="6">
    <location>
        <begin position="345"/>
        <end position="365"/>
    </location>
</feature>
<evidence type="ECO:0000256" key="3">
    <source>
        <dbReference type="ARBA" id="ARBA00022692"/>
    </source>
</evidence>
<dbReference type="GO" id="GO:0005886">
    <property type="term" value="C:plasma membrane"/>
    <property type="evidence" value="ECO:0007669"/>
    <property type="project" value="UniProtKB-SubCell"/>
</dbReference>
<name>A0A172TQB6_9BACT</name>
<evidence type="ECO:0000313" key="8">
    <source>
        <dbReference type="Proteomes" id="UP000077177"/>
    </source>
</evidence>
<keyword evidence="4 6" id="KW-1133">Transmembrane helix</keyword>
<dbReference type="PANTHER" id="PTHR30250">
    <property type="entry name" value="PST FAMILY PREDICTED COLANIC ACID TRANSPORTER"/>
    <property type="match status" value="1"/>
</dbReference>
<feature type="transmembrane region" description="Helical" evidence="6">
    <location>
        <begin position="312"/>
        <end position="333"/>
    </location>
</feature>
<evidence type="ECO:0000256" key="6">
    <source>
        <dbReference type="SAM" id="Phobius"/>
    </source>
</evidence>
<keyword evidence="3 6" id="KW-0812">Transmembrane</keyword>
<dbReference type="STRING" id="1492898.SY85_00785"/>
<dbReference type="EMBL" id="CP011390">
    <property type="protein sequence ID" value="ANE49255.1"/>
    <property type="molecule type" value="Genomic_DNA"/>
</dbReference>